<dbReference type="GO" id="GO:0003735">
    <property type="term" value="F:structural constituent of ribosome"/>
    <property type="evidence" value="ECO:0007669"/>
    <property type="project" value="InterPro"/>
</dbReference>
<dbReference type="GO" id="GO:0022625">
    <property type="term" value="C:cytosolic large ribosomal subunit"/>
    <property type="evidence" value="ECO:0007669"/>
    <property type="project" value="TreeGrafter"/>
</dbReference>
<name>A0A7S3DHR8_9EUKA</name>
<dbReference type="InterPro" id="IPR001063">
    <property type="entry name" value="Ribosomal_uL22"/>
</dbReference>
<dbReference type="InterPro" id="IPR018260">
    <property type="entry name" value="Ribosomal_uL22_CS"/>
</dbReference>
<accession>A0A7S3DHR8</accession>
<evidence type="ECO:0000256" key="2">
    <source>
        <dbReference type="ARBA" id="ARBA00022980"/>
    </source>
</evidence>
<evidence type="ECO:0008006" key="7">
    <source>
        <dbReference type="Google" id="ProtNLM"/>
    </source>
</evidence>
<dbReference type="NCBIfam" id="TIGR01038">
    <property type="entry name" value="uL22_arch_euk"/>
    <property type="match status" value="1"/>
</dbReference>
<organism evidence="6">
    <name type="scientific">Palpitomonas bilix</name>
    <dbReference type="NCBI Taxonomy" id="652834"/>
    <lineage>
        <taxon>Eukaryota</taxon>
        <taxon>Eukaryota incertae sedis</taxon>
    </lineage>
</organism>
<feature type="region of interest" description="Disordered" evidence="5">
    <location>
        <begin position="1"/>
        <end position="26"/>
    </location>
</feature>
<evidence type="ECO:0000256" key="1">
    <source>
        <dbReference type="ARBA" id="ARBA00009451"/>
    </source>
</evidence>
<dbReference type="AlphaFoldDB" id="A0A7S3DHR8"/>
<dbReference type="GO" id="GO:0002181">
    <property type="term" value="P:cytoplasmic translation"/>
    <property type="evidence" value="ECO:0007669"/>
    <property type="project" value="TreeGrafter"/>
</dbReference>
<sequence length="202" mass="22740">MAKKSRSDKHRYAREPESAATSAKAKGSYLRVHFKNTRESAQAIKGMTLSQAKKYLNDVLEHKQAIPFRRFMGGIGRTAQGKNVRAPGSLAKWPQKSVKFLLDLLRNAEANAEDKKIENVDDLQVQHIQVNRAPAGRRRTYRAHGRINAYMSHPCHVELFVAAADETVEKPEEEDSAREFNRKALGRMRSTKLRNGATAASQ</sequence>
<dbReference type="PROSITE" id="PS00464">
    <property type="entry name" value="RIBOSOMAL_L22"/>
    <property type="match status" value="1"/>
</dbReference>
<evidence type="ECO:0000256" key="5">
    <source>
        <dbReference type="SAM" id="MobiDB-lite"/>
    </source>
</evidence>
<dbReference type="SUPFAM" id="SSF54843">
    <property type="entry name" value="Ribosomal protein L22"/>
    <property type="match status" value="1"/>
</dbReference>
<gene>
    <name evidence="6" type="ORF">PBIL07802_LOCUS19762</name>
</gene>
<feature type="region of interest" description="Disordered" evidence="5">
    <location>
        <begin position="170"/>
        <end position="202"/>
    </location>
</feature>
<keyword evidence="3 4" id="KW-0687">Ribonucleoprotein</keyword>
<feature type="compositionally biased region" description="Basic residues" evidence="5">
    <location>
        <begin position="1"/>
        <end position="12"/>
    </location>
</feature>
<dbReference type="InterPro" id="IPR036394">
    <property type="entry name" value="Ribosomal_uL22_sf"/>
</dbReference>
<dbReference type="CDD" id="cd00336">
    <property type="entry name" value="Ribosomal_L22"/>
    <property type="match status" value="1"/>
</dbReference>
<dbReference type="Pfam" id="PF00237">
    <property type="entry name" value="Ribosomal_L22"/>
    <property type="match status" value="1"/>
</dbReference>
<dbReference type="InterPro" id="IPR005721">
    <property type="entry name" value="Ribosomal_uL22_euk/arc"/>
</dbReference>
<evidence type="ECO:0000256" key="3">
    <source>
        <dbReference type="ARBA" id="ARBA00023274"/>
    </source>
</evidence>
<evidence type="ECO:0000313" key="6">
    <source>
        <dbReference type="EMBL" id="CAE0257503.1"/>
    </source>
</evidence>
<comment type="similarity">
    <text evidence="1 4">Belongs to the universal ribosomal protein uL22 family.</text>
</comment>
<dbReference type="Gene3D" id="3.90.470.10">
    <property type="entry name" value="Ribosomal protein L22/L17"/>
    <property type="match status" value="1"/>
</dbReference>
<reference evidence="6" key="1">
    <citation type="submission" date="2021-01" db="EMBL/GenBank/DDBJ databases">
        <authorList>
            <person name="Corre E."/>
            <person name="Pelletier E."/>
            <person name="Niang G."/>
            <person name="Scheremetjew M."/>
            <person name="Finn R."/>
            <person name="Kale V."/>
            <person name="Holt S."/>
            <person name="Cochrane G."/>
            <person name="Meng A."/>
            <person name="Brown T."/>
            <person name="Cohen L."/>
        </authorList>
    </citation>
    <scope>NUCLEOTIDE SEQUENCE</scope>
    <source>
        <strain evidence="6">NIES-2562</strain>
    </source>
</reference>
<dbReference type="PANTHER" id="PTHR11593:SF10">
    <property type="entry name" value="60S RIBOSOMAL PROTEIN L17"/>
    <property type="match status" value="1"/>
</dbReference>
<dbReference type="EMBL" id="HBIB01030524">
    <property type="protein sequence ID" value="CAE0257503.1"/>
    <property type="molecule type" value="Transcribed_RNA"/>
</dbReference>
<keyword evidence="2 4" id="KW-0689">Ribosomal protein</keyword>
<proteinExistence type="inferred from homology"/>
<protein>
    <recommendedName>
        <fullName evidence="7">60S ribosomal protein L17</fullName>
    </recommendedName>
</protein>
<evidence type="ECO:0000256" key="4">
    <source>
        <dbReference type="RuleBase" id="RU004005"/>
    </source>
</evidence>
<dbReference type="PANTHER" id="PTHR11593">
    <property type="entry name" value="60S RIBOSOMAL PROTEIN L17"/>
    <property type="match status" value="1"/>
</dbReference>